<organism evidence="1 2">
    <name type="scientific">Cupriavidus oxalaticus</name>
    <dbReference type="NCBI Taxonomy" id="96344"/>
    <lineage>
        <taxon>Bacteria</taxon>
        <taxon>Pseudomonadati</taxon>
        <taxon>Pseudomonadota</taxon>
        <taxon>Betaproteobacteria</taxon>
        <taxon>Burkholderiales</taxon>
        <taxon>Burkholderiaceae</taxon>
        <taxon>Cupriavidus</taxon>
    </lineage>
</organism>
<dbReference type="EMBL" id="CP032518">
    <property type="protein sequence ID" value="QEZ43156.1"/>
    <property type="molecule type" value="Genomic_DNA"/>
</dbReference>
<evidence type="ECO:0000313" key="2">
    <source>
        <dbReference type="Proteomes" id="UP000325743"/>
    </source>
</evidence>
<sequence length="73" mass="7984">MQEQTHQQHETISVGIPAEILESLDRINAGLGSVLSLLEVESERSEACHGVHCLLAMIKMQLDQMAEELCPAA</sequence>
<name>A0A5P3V9W0_9BURK</name>
<dbReference type="RefSeq" id="WP_151069447.1">
    <property type="nucleotide sequence ID" value="NZ_CP032518.1"/>
</dbReference>
<reference evidence="1 2" key="1">
    <citation type="submission" date="2018-09" db="EMBL/GenBank/DDBJ databases">
        <title>Complete genome sequence of Cupriavidus oxalaticus T2, a bacterium capable of phenol tolerance and degradation.</title>
        <authorList>
            <person name="Yan J."/>
        </authorList>
    </citation>
    <scope>NUCLEOTIDE SEQUENCE [LARGE SCALE GENOMIC DNA]</scope>
    <source>
        <strain evidence="1 2">T2</strain>
    </source>
</reference>
<dbReference type="Proteomes" id="UP000325743">
    <property type="component" value="Chromosome 1"/>
</dbReference>
<accession>A0A5P3V9W0</accession>
<gene>
    <name evidence="1" type="ORF">D2917_02185</name>
</gene>
<dbReference type="AlphaFoldDB" id="A0A5P3V9W0"/>
<proteinExistence type="predicted"/>
<protein>
    <submittedName>
        <fullName evidence="1">DUF1484 family protein</fullName>
    </submittedName>
</protein>
<evidence type="ECO:0000313" key="1">
    <source>
        <dbReference type="EMBL" id="QEZ43156.1"/>
    </source>
</evidence>